<keyword evidence="7" id="KW-0007">Acetylation</keyword>
<reference evidence="9" key="1">
    <citation type="journal article" date="2021" name="PeerJ">
        <title>Extensive microbial diversity within the chicken gut microbiome revealed by metagenomics and culture.</title>
        <authorList>
            <person name="Gilroy R."/>
            <person name="Ravi A."/>
            <person name="Getino M."/>
            <person name="Pursley I."/>
            <person name="Horton D.L."/>
            <person name="Alikhan N.F."/>
            <person name="Baker D."/>
            <person name="Gharbi K."/>
            <person name="Hall N."/>
            <person name="Watson M."/>
            <person name="Adriaenssens E.M."/>
            <person name="Foster-Nyarko E."/>
            <person name="Jarju S."/>
            <person name="Secka A."/>
            <person name="Antonio M."/>
            <person name="Oren A."/>
            <person name="Chaudhuri R.R."/>
            <person name="La Ragione R."/>
            <person name="Hildebrand F."/>
            <person name="Pallen M.J."/>
        </authorList>
    </citation>
    <scope>NUCLEOTIDE SEQUENCE</scope>
    <source>
        <strain evidence="9">CHK32-1732</strain>
    </source>
</reference>
<feature type="binding site" evidence="7">
    <location>
        <position position="64"/>
    </location>
    <ligand>
        <name>substrate</name>
    </ligand>
</feature>
<organism evidence="9 10">
    <name type="scientific">Candidatus Corynebacterium avicola</name>
    <dbReference type="NCBI Taxonomy" id="2838527"/>
    <lineage>
        <taxon>Bacteria</taxon>
        <taxon>Bacillati</taxon>
        <taxon>Actinomycetota</taxon>
        <taxon>Actinomycetes</taxon>
        <taxon>Mycobacteriales</taxon>
        <taxon>Corynebacteriaceae</taxon>
        <taxon>Corynebacterium</taxon>
    </lineage>
</organism>
<evidence type="ECO:0000259" key="8">
    <source>
        <dbReference type="PROSITE" id="PS50801"/>
    </source>
</evidence>
<name>A0A9D1RPR9_9CORY</name>
<feature type="domain" description="STAS" evidence="8">
    <location>
        <begin position="316"/>
        <end position="391"/>
    </location>
</feature>
<dbReference type="GO" id="GO:0006543">
    <property type="term" value="P:L-glutamine catabolic process"/>
    <property type="evidence" value="ECO:0007669"/>
    <property type="project" value="TreeGrafter"/>
</dbReference>
<dbReference type="EMBL" id="DXGC01000047">
    <property type="protein sequence ID" value="HIW90998.1"/>
    <property type="molecule type" value="Genomic_DNA"/>
</dbReference>
<dbReference type="FunFam" id="3.40.710.10:FF:000005">
    <property type="entry name" value="Glutaminase"/>
    <property type="match status" value="1"/>
</dbReference>
<dbReference type="PANTHER" id="PTHR12544">
    <property type="entry name" value="GLUTAMINASE"/>
    <property type="match status" value="1"/>
</dbReference>
<evidence type="ECO:0000256" key="3">
    <source>
        <dbReference type="ARBA" id="ARBA00012918"/>
    </source>
</evidence>
<evidence type="ECO:0000313" key="9">
    <source>
        <dbReference type="EMBL" id="HIW90998.1"/>
    </source>
</evidence>
<dbReference type="AlphaFoldDB" id="A0A9D1RPR9"/>
<dbReference type="Pfam" id="PF04960">
    <property type="entry name" value="Glutaminase"/>
    <property type="match status" value="1"/>
</dbReference>
<feature type="binding site" evidence="7">
    <location>
        <position position="160"/>
    </location>
    <ligand>
        <name>substrate</name>
    </ligand>
</feature>
<comment type="subunit">
    <text evidence="2 7">Homotetramer.</text>
</comment>
<dbReference type="InterPro" id="IPR012338">
    <property type="entry name" value="Beta-lactam/transpept-like"/>
</dbReference>
<feature type="binding site" evidence="7">
    <location>
        <position position="191"/>
    </location>
    <ligand>
        <name>substrate</name>
    </ligand>
</feature>
<proteinExistence type="inferred from homology"/>
<dbReference type="InterPro" id="IPR002645">
    <property type="entry name" value="STAS_dom"/>
</dbReference>
<comment type="similarity">
    <text evidence="1 7">Belongs to the glutaminase family.</text>
</comment>
<dbReference type="InterPro" id="IPR036513">
    <property type="entry name" value="STAS_dom_sf"/>
</dbReference>
<dbReference type="NCBIfam" id="NF002134">
    <property type="entry name" value="PRK00971.1-4"/>
    <property type="match status" value="1"/>
</dbReference>
<dbReference type="NCBIfam" id="TIGR03814">
    <property type="entry name" value="Gln_ase"/>
    <property type="match status" value="1"/>
</dbReference>
<keyword evidence="4 7" id="KW-0378">Hydrolase</keyword>
<dbReference type="GO" id="GO:0006537">
    <property type="term" value="P:glutamate biosynthetic process"/>
    <property type="evidence" value="ECO:0007669"/>
    <property type="project" value="TreeGrafter"/>
</dbReference>
<dbReference type="PROSITE" id="PS50801">
    <property type="entry name" value="STAS"/>
    <property type="match status" value="1"/>
</dbReference>
<feature type="binding site" evidence="7">
    <location>
        <position position="261"/>
    </location>
    <ligand>
        <name>substrate</name>
    </ligand>
</feature>
<evidence type="ECO:0000256" key="4">
    <source>
        <dbReference type="ARBA" id="ARBA00022801"/>
    </source>
</evidence>
<protein>
    <recommendedName>
        <fullName evidence="6 7">Glutaminase</fullName>
        <ecNumber evidence="3 7">3.5.1.2</ecNumber>
    </recommendedName>
</protein>
<dbReference type="HAMAP" id="MF_00313">
    <property type="entry name" value="Glutaminase"/>
    <property type="match status" value="1"/>
</dbReference>
<dbReference type="Pfam" id="PF01740">
    <property type="entry name" value="STAS"/>
    <property type="match status" value="1"/>
</dbReference>
<dbReference type="Gene3D" id="3.30.750.24">
    <property type="entry name" value="STAS domain"/>
    <property type="match status" value="2"/>
</dbReference>
<dbReference type="SUPFAM" id="SSF52091">
    <property type="entry name" value="SpoIIaa-like"/>
    <property type="match status" value="1"/>
</dbReference>
<dbReference type="SUPFAM" id="SSF56601">
    <property type="entry name" value="beta-lactamase/transpeptidase-like"/>
    <property type="match status" value="1"/>
</dbReference>
<feature type="binding site" evidence="7">
    <location>
        <position position="114"/>
    </location>
    <ligand>
        <name>substrate</name>
    </ligand>
</feature>
<feature type="binding site" evidence="7">
    <location>
        <position position="243"/>
    </location>
    <ligand>
        <name>substrate</name>
    </ligand>
</feature>
<comment type="catalytic activity">
    <reaction evidence="5 7">
        <text>L-glutamine + H2O = L-glutamate + NH4(+)</text>
        <dbReference type="Rhea" id="RHEA:15889"/>
        <dbReference type="ChEBI" id="CHEBI:15377"/>
        <dbReference type="ChEBI" id="CHEBI:28938"/>
        <dbReference type="ChEBI" id="CHEBI:29985"/>
        <dbReference type="ChEBI" id="CHEBI:58359"/>
        <dbReference type="EC" id="3.5.1.2"/>
    </reaction>
</comment>
<evidence type="ECO:0000256" key="7">
    <source>
        <dbReference type="HAMAP-Rule" id="MF_00313"/>
    </source>
</evidence>
<feature type="binding site" evidence="7">
    <location>
        <position position="167"/>
    </location>
    <ligand>
        <name>substrate</name>
    </ligand>
</feature>
<evidence type="ECO:0000256" key="2">
    <source>
        <dbReference type="ARBA" id="ARBA00011881"/>
    </source>
</evidence>
<dbReference type="Proteomes" id="UP000824190">
    <property type="component" value="Unassembled WGS sequence"/>
</dbReference>
<comment type="caution">
    <text evidence="9">The sequence shown here is derived from an EMBL/GenBank/DDBJ whole genome shotgun (WGS) entry which is preliminary data.</text>
</comment>
<evidence type="ECO:0000313" key="10">
    <source>
        <dbReference type="Proteomes" id="UP000824190"/>
    </source>
</evidence>
<sequence>MQTPIGDYLSEILDRVRDDDSGEVADYIPELATADPNPLAVALCTTQGRIYSAGDDEHEFTIQSISKPFVYAVALQECGVATVRSRVGMEPSGEAFNELSLDGTTHQPVNPMINAGAITVNQLINGEDSSVDDRVEVILDYFSRLAGRQLKVDERVTGSELETADRNLALAHMLRSYDAISDSATDAVTSYTRQCSVLVTVRDLAVMGATLALGGVQPVTGEQVLDPRVCRQVQAVMASAGMYDGAGRWMASVGIPAKSGVAGGLMGTLPGQLGIATFSPRLDSSGNSVRGARIFRYMSDTMGMHLMSSVTRRGTAVRSVRQRGPLTVVRLQGGIDFTGAEEFLDALDSRDIDTRRLVVDMRRVNASNPVGRRMVKEGLHRLRLDGLQVAVLDPDGMLGDPVYEDGTKVEAAGEDVVDSGE</sequence>
<evidence type="ECO:0000256" key="6">
    <source>
        <dbReference type="ARBA" id="ARBA00070405"/>
    </source>
</evidence>
<evidence type="ECO:0000256" key="5">
    <source>
        <dbReference type="ARBA" id="ARBA00049534"/>
    </source>
</evidence>
<dbReference type="InterPro" id="IPR015868">
    <property type="entry name" value="Glutaminase"/>
</dbReference>
<dbReference type="EC" id="3.5.1.2" evidence="3 7"/>
<dbReference type="PANTHER" id="PTHR12544:SF29">
    <property type="entry name" value="GLUTAMINASE"/>
    <property type="match status" value="1"/>
</dbReference>
<dbReference type="GO" id="GO:0004359">
    <property type="term" value="F:glutaminase activity"/>
    <property type="evidence" value="ECO:0007669"/>
    <property type="project" value="UniProtKB-UniRule"/>
</dbReference>
<dbReference type="Gene3D" id="3.40.710.10">
    <property type="entry name" value="DD-peptidase/beta-lactamase superfamily"/>
    <property type="match status" value="1"/>
</dbReference>
<reference evidence="9" key="2">
    <citation type="submission" date="2021-04" db="EMBL/GenBank/DDBJ databases">
        <authorList>
            <person name="Gilroy R."/>
        </authorList>
    </citation>
    <scope>NUCLEOTIDE SEQUENCE</scope>
    <source>
        <strain evidence="9">CHK32-1732</strain>
    </source>
</reference>
<accession>A0A9D1RPR9</accession>
<gene>
    <name evidence="7" type="primary">glsA</name>
    <name evidence="9" type="ORF">H9870_04970</name>
</gene>
<evidence type="ECO:0000256" key="1">
    <source>
        <dbReference type="ARBA" id="ARBA00011076"/>
    </source>
</evidence>